<comment type="caution">
    <text evidence="1">The sequence shown here is derived from an EMBL/GenBank/DDBJ whole genome shotgun (WGS) entry which is preliminary data.</text>
</comment>
<proteinExistence type="predicted"/>
<protein>
    <submittedName>
        <fullName evidence="1">Short-chain dehydrogenase/reductase SDR</fullName>
    </submittedName>
</protein>
<organism evidence="1 2">
    <name type="scientific">Neofusicoccum parvum</name>
    <dbReference type="NCBI Taxonomy" id="310453"/>
    <lineage>
        <taxon>Eukaryota</taxon>
        <taxon>Fungi</taxon>
        <taxon>Dikarya</taxon>
        <taxon>Ascomycota</taxon>
        <taxon>Pezizomycotina</taxon>
        <taxon>Dothideomycetes</taxon>
        <taxon>Dothideomycetes incertae sedis</taxon>
        <taxon>Botryosphaeriales</taxon>
        <taxon>Botryosphaeriaceae</taxon>
        <taxon>Neofusicoccum</taxon>
    </lineage>
</organism>
<sequence length="152" mass="16233">MPYDLKGRNVLITGGSRGLGAVLARTFAAEGCNIAINFQSSEAVARELANEVEEKYSVKATIIKADVGVTAECERCVQESIKTLGGLDILIGNAGYTKFTTDWSDLDALGEDDWDKCWAVNVKGKLALMRAALPTFRANPDGGVFLITSSIA</sequence>
<evidence type="ECO:0000313" key="2">
    <source>
        <dbReference type="Proteomes" id="UP001165186"/>
    </source>
</evidence>
<feature type="non-terminal residue" evidence="1">
    <location>
        <position position="152"/>
    </location>
</feature>
<dbReference type="Proteomes" id="UP001165186">
    <property type="component" value="Unassembled WGS sequence"/>
</dbReference>
<evidence type="ECO:0000313" key="1">
    <source>
        <dbReference type="EMBL" id="GME34624.1"/>
    </source>
</evidence>
<accession>A0ACB5SCD4</accession>
<gene>
    <name evidence="1" type="primary">g10909</name>
    <name evidence="1" type="ORF">NpPPO83_00010909</name>
</gene>
<name>A0ACB5SCD4_9PEZI</name>
<dbReference type="EMBL" id="BSXG01000069">
    <property type="protein sequence ID" value="GME34624.1"/>
    <property type="molecule type" value="Genomic_DNA"/>
</dbReference>
<keyword evidence="2" id="KW-1185">Reference proteome</keyword>
<reference evidence="1" key="1">
    <citation type="submission" date="2024-09" db="EMBL/GenBank/DDBJ databases">
        <title>Draft Genome Sequences of Neofusicoccum parvum.</title>
        <authorList>
            <person name="Ashida A."/>
            <person name="Camagna M."/>
            <person name="Tanaka A."/>
            <person name="Takemoto D."/>
        </authorList>
    </citation>
    <scope>NUCLEOTIDE SEQUENCE</scope>
    <source>
        <strain evidence="1">PPO83</strain>
    </source>
</reference>